<reference evidence="4 5" key="1">
    <citation type="submission" date="2016-10" db="EMBL/GenBank/DDBJ databases">
        <authorList>
            <person name="de Groot N.N."/>
        </authorList>
    </citation>
    <scope>NUCLEOTIDE SEQUENCE [LARGE SCALE GENOMIC DNA]</scope>
    <source>
        <strain evidence="4 5">CGMCC 1.5337</strain>
    </source>
</reference>
<dbReference type="OrthoDB" id="221913at2157"/>
<feature type="transmembrane region" description="Helical" evidence="3">
    <location>
        <begin position="21"/>
        <end position="47"/>
    </location>
</feature>
<protein>
    <submittedName>
        <fullName evidence="4">Archaetidylserine synthase</fullName>
    </submittedName>
</protein>
<proteinExistence type="inferred from homology"/>
<dbReference type="PROSITE" id="PS00379">
    <property type="entry name" value="CDP_ALCOHOL_P_TRANSF"/>
    <property type="match status" value="1"/>
</dbReference>
<keyword evidence="5" id="KW-1185">Reference proteome</keyword>
<sequence>MGPRFVGRLGLADAVTAANAALGFVAIVAVTVDVSLAARVVLLAAIADGLDGLVAREFGSTPVGEHLDSLADVASFSVAPAFIAVVVAHDAWGAETATGLAAVAVGALFVAAGVVRLGLYTAYDTGNDHTEGVQTTLAATLLAAGVLAGLDAPGLVVAGLGVLTVLMVSTVEYPDLLARDALAMGAVQAGAVLAPTQFSRVFPKALLAWAAAYLLFSPRFYWRST</sequence>
<organism evidence="4 5">
    <name type="scientific">Halobacterium jilantaiense</name>
    <dbReference type="NCBI Taxonomy" id="355548"/>
    <lineage>
        <taxon>Archaea</taxon>
        <taxon>Methanobacteriati</taxon>
        <taxon>Methanobacteriota</taxon>
        <taxon>Stenosarchaea group</taxon>
        <taxon>Halobacteria</taxon>
        <taxon>Halobacteriales</taxon>
        <taxon>Halobacteriaceae</taxon>
        <taxon>Halobacterium</taxon>
    </lineage>
</organism>
<accession>A0A1I0N6Y7</accession>
<keyword evidence="1 2" id="KW-0808">Transferase</keyword>
<dbReference type="GO" id="GO:0016020">
    <property type="term" value="C:membrane"/>
    <property type="evidence" value="ECO:0007669"/>
    <property type="project" value="InterPro"/>
</dbReference>
<dbReference type="InterPro" id="IPR043130">
    <property type="entry name" value="CDP-OH_PTrfase_TM_dom"/>
</dbReference>
<evidence type="ECO:0000256" key="1">
    <source>
        <dbReference type="ARBA" id="ARBA00022679"/>
    </source>
</evidence>
<dbReference type="RefSeq" id="WP_089667944.1">
    <property type="nucleotide sequence ID" value="NZ_FOJA01000001.1"/>
</dbReference>
<evidence type="ECO:0000256" key="3">
    <source>
        <dbReference type="SAM" id="Phobius"/>
    </source>
</evidence>
<dbReference type="STRING" id="355548.SAMN04487945_0639"/>
<dbReference type="InterPro" id="IPR048254">
    <property type="entry name" value="CDP_ALCOHOL_P_TRANSF_CS"/>
</dbReference>
<evidence type="ECO:0000313" key="5">
    <source>
        <dbReference type="Proteomes" id="UP000198518"/>
    </source>
</evidence>
<dbReference type="NCBIfam" id="NF038086">
    <property type="entry name" value="anchor_synt_A"/>
    <property type="match status" value="1"/>
</dbReference>
<dbReference type="GO" id="GO:0008654">
    <property type="term" value="P:phospholipid biosynthetic process"/>
    <property type="evidence" value="ECO:0007669"/>
    <property type="project" value="InterPro"/>
</dbReference>
<feature type="transmembrane region" description="Helical" evidence="3">
    <location>
        <begin position="205"/>
        <end position="222"/>
    </location>
</feature>
<feature type="transmembrane region" description="Helical" evidence="3">
    <location>
        <begin position="100"/>
        <end position="123"/>
    </location>
</feature>
<feature type="transmembrane region" description="Helical" evidence="3">
    <location>
        <begin position="143"/>
        <end position="169"/>
    </location>
</feature>
<keyword evidence="3" id="KW-0812">Transmembrane</keyword>
<dbReference type="Pfam" id="PF01066">
    <property type="entry name" value="CDP-OH_P_transf"/>
    <property type="match status" value="1"/>
</dbReference>
<keyword evidence="3" id="KW-1133">Transmembrane helix</keyword>
<dbReference type="AlphaFoldDB" id="A0A1I0N6Y7"/>
<gene>
    <name evidence="4" type="ORF">SAMN04487945_0639</name>
</gene>
<comment type="similarity">
    <text evidence="2">Belongs to the CDP-alcohol phosphatidyltransferase class-I family.</text>
</comment>
<dbReference type="GO" id="GO:0016780">
    <property type="term" value="F:phosphotransferase activity, for other substituted phosphate groups"/>
    <property type="evidence" value="ECO:0007669"/>
    <property type="project" value="InterPro"/>
</dbReference>
<evidence type="ECO:0000256" key="2">
    <source>
        <dbReference type="RuleBase" id="RU003750"/>
    </source>
</evidence>
<dbReference type="Proteomes" id="UP000198518">
    <property type="component" value="Unassembled WGS sequence"/>
</dbReference>
<name>A0A1I0N6Y7_9EURY</name>
<dbReference type="EMBL" id="FOJA01000001">
    <property type="protein sequence ID" value="SEV96679.1"/>
    <property type="molecule type" value="Genomic_DNA"/>
</dbReference>
<dbReference type="Gene3D" id="1.20.120.1760">
    <property type="match status" value="1"/>
</dbReference>
<evidence type="ECO:0000313" key="4">
    <source>
        <dbReference type="EMBL" id="SEV96679.1"/>
    </source>
</evidence>
<dbReference type="InterPro" id="IPR000462">
    <property type="entry name" value="CDP-OH_P_trans"/>
</dbReference>
<keyword evidence="3" id="KW-0472">Membrane</keyword>